<name>F4XZT3_9CYAN</name>
<dbReference type="EMBL" id="GL890965">
    <property type="protein sequence ID" value="EGJ29851.1"/>
    <property type="molecule type" value="Genomic_DNA"/>
</dbReference>
<gene>
    <name evidence="1" type="ORF">LYNGBM3L_58890</name>
</gene>
<proteinExistence type="predicted"/>
<sequence length="56" mass="6227">MIITNLGEIASEQRLHLRKVGCVNYCLHKQFYGKKNRSIIGQSTDSKGALSVMAFA</sequence>
<dbReference type="RefSeq" id="WP_008188717.1">
    <property type="nucleotide sequence ID" value="NZ_GL890965.1"/>
</dbReference>
<dbReference type="AlphaFoldDB" id="F4XZT3"/>
<dbReference type="Proteomes" id="UP000003959">
    <property type="component" value="Unassembled WGS sequence"/>
</dbReference>
<dbReference type="HOGENOM" id="CLU_3009348_0_0_3"/>
<keyword evidence="2" id="KW-1185">Reference proteome</keyword>
<accession>F4XZT3</accession>
<evidence type="ECO:0000313" key="2">
    <source>
        <dbReference type="Proteomes" id="UP000003959"/>
    </source>
</evidence>
<reference evidence="2" key="1">
    <citation type="journal article" date="2011" name="Proc. Natl. Acad. Sci. U.S.A.">
        <title>Genomic insights into the physiology and ecology of the marine filamentous cyanobacterium Lyngbya majuscula.</title>
        <authorList>
            <person name="Jones A.C."/>
            <person name="Monroe E.A."/>
            <person name="Podell S."/>
            <person name="Hess W.R."/>
            <person name="Klages S."/>
            <person name="Esquenazi E."/>
            <person name="Niessen S."/>
            <person name="Hoover H."/>
            <person name="Rothmann M."/>
            <person name="Lasken R.S."/>
            <person name="Yates J.R.III."/>
            <person name="Reinhardt R."/>
            <person name="Kube M."/>
            <person name="Burkart M.D."/>
            <person name="Allen E.E."/>
            <person name="Dorrestein P.C."/>
            <person name="Gerwick W.H."/>
            <person name="Gerwick L."/>
        </authorList>
    </citation>
    <scope>NUCLEOTIDE SEQUENCE [LARGE SCALE GENOMIC DNA]</scope>
    <source>
        <strain evidence="2">3L</strain>
    </source>
</reference>
<organism evidence="1 2">
    <name type="scientific">Moorena producens 3L</name>
    <dbReference type="NCBI Taxonomy" id="489825"/>
    <lineage>
        <taxon>Bacteria</taxon>
        <taxon>Bacillati</taxon>
        <taxon>Cyanobacteriota</taxon>
        <taxon>Cyanophyceae</taxon>
        <taxon>Coleofasciculales</taxon>
        <taxon>Coleofasciculaceae</taxon>
        <taxon>Moorena</taxon>
    </lineage>
</organism>
<protein>
    <submittedName>
        <fullName evidence="1">Uncharacterized protein</fullName>
    </submittedName>
</protein>
<evidence type="ECO:0000313" key="1">
    <source>
        <dbReference type="EMBL" id="EGJ29851.1"/>
    </source>
</evidence>